<comment type="caution">
    <text evidence="1">The sequence shown here is derived from an EMBL/GenBank/DDBJ whole genome shotgun (WGS) entry which is preliminary data.</text>
</comment>
<reference evidence="1 2" key="1">
    <citation type="submission" date="2018-08" db="EMBL/GenBank/DDBJ databases">
        <title>Draft genome of the lignicolous fungus Coniochaeta pulveracea.</title>
        <authorList>
            <person name="Borstlap C.J."/>
            <person name="De Witt R.N."/>
            <person name="Botha A."/>
            <person name="Volschenk H."/>
        </authorList>
    </citation>
    <scope>NUCLEOTIDE SEQUENCE [LARGE SCALE GENOMIC DNA]</scope>
    <source>
        <strain evidence="1 2">CAB683</strain>
    </source>
</reference>
<evidence type="ECO:0000313" key="2">
    <source>
        <dbReference type="Proteomes" id="UP000275385"/>
    </source>
</evidence>
<dbReference type="AlphaFoldDB" id="A0A420Y837"/>
<evidence type="ECO:0000313" key="1">
    <source>
        <dbReference type="EMBL" id="RKU44064.1"/>
    </source>
</evidence>
<name>A0A420Y837_9PEZI</name>
<proteinExistence type="predicted"/>
<sequence length="305" mass="34907">MASSRDEIWTFRLKEAFNDAHPLWRQLLDAGCSEKQMAAVPKGTTGYLNVTKNTKSGATTPRSIVLVQLFDVRRPNAYPNKSGYFFPLTMLQRGTKKLDQFTIDDPSSQLILRPQLATSGSIPDGMDNPLARFLQALVLSFYNNSKQDNGLSNKELLLDAGVAEHTMDFLVKFGPWPVIKPMLQGMARLGTLSLFRDGMPNFANLWRLPDRTTLWTTLDRTLRKDMEAGDLMGYYLILYKNGRNERGAYVGRTINFNERELRHRAAIYNTWDYKKRPFMPNHYQLARRIVQSSGGADAFHPYHIY</sequence>
<evidence type="ECO:0008006" key="3">
    <source>
        <dbReference type="Google" id="ProtNLM"/>
    </source>
</evidence>
<dbReference type="Proteomes" id="UP000275385">
    <property type="component" value="Unassembled WGS sequence"/>
</dbReference>
<dbReference type="EMBL" id="QVQW01000035">
    <property type="protein sequence ID" value="RKU44064.1"/>
    <property type="molecule type" value="Genomic_DNA"/>
</dbReference>
<gene>
    <name evidence="1" type="ORF">DL546_006493</name>
</gene>
<organism evidence="1 2">
    <name type="scientific">Coniochaeta pulveracea</name>
    <dbReference type="NCBI Taxonomy" id="177199"/>
    <lineage>
        <taxon>Eukaryota</taxon>
        <taxon>Fungi</taxon>
        <taxon>Dikarya</taxon>
        <taxon>Ascomycota</taxon>
        <taxon>Pezizomycotina</taxon>
        <taxon>Sordariomycetes</taxon>
        <taxon>Sordariomycetidae</taxon>
        <taxon>Coniochaetales</taxon>
        <taxon>Coniochaetaceae</taxon>
        <taxon>Coniochaeta</taxon>
    </lineage>
</organism>
<protein>
    <recommendedName>
        <fullName evidence="3">GIY-YIG domain-containing protein</fullName>
    </recommendedName>
</protein>
<accession>A0A420Y837</accession>
<keyword evidence="2" id="KW-1185">Reference proteome</keyword>